<dbReference type="EMBL" id="SSOA01000003">
    <property type="protein sequence ID" value="THF50781.1"/>
    <property type="molecule type" value="Genomic_DNA"/>
</dbReference>
<evidence type="ECO:0000313" key="2">
    <source>
        <dbReference type="Proteomes" id="UP000310754"/>
    </source>
</evidence>
<keyword evidence="2" id="KW-1185">Reference proteome</keyword>
<sequence>MSHLKALKLTSAVPVRATVDPVQRAREKMVAALAEQKQMAEAKIAGQVFAPTHIVRRKNAEGQHIEMETLKRVRQGWFSDASGKVFFATRYAGKPIEFAKDKNAIEVGDMAALPKVIDTLVEAVRAGELDAQLTAAAAERGQMLRKAK</sequence>
<accession>A0A4S3ZXY2</accession>
<name>A0A4S3ZXY2_9HYPH</name>
<evidence type="ECO:0000313" key="1">
    <source>
        <dbReference type="EMBL" id="THF50781.1"/>
    </source>
</evidence>
<dbReference type="AlphaFoldDB" id="A0A4S3ZXY2"/>
<comment type="caution">
    <text evidence="1">The sequence shown here is derived from an EMBL/GenBank/DDBJ whole genome shotgun (WGS) entry which is preliminary data.</text>
</comment>
<dbReference type="Proteomes" id="UP000310754">
    <property type="component" value="Unassembled WGS sequence"/>
</dbReference>
<organism evidence="1 2">
    <name type="scientific">Allorhizobium terrae</name>
    <dbReference type="NCBI Taxonomy" id="1848972"/>
    <lineage>
        <taxon>Bacteria</taxon>
        <taxon>Pseudomonadati</taxon>
        <taxon>Pseudomonadota</taxon>
        <taxon>Alphaproteobacteria</taxon>
        <taxon>Hyphomicrobiales</taxon>
        <taxon>Rhizobiaceae</taxon>
        <taxon>Rhizobium/Agrobacterium group</taxon>
        <taxon>Allorhizobium</taxon>
    </lineage>
</organism>
<proteinExistence type="predicted"/>
<gene>
    <name evidence="1" type="ORF">E6C51_07975</name>
</gene>
<protein>
    <submittedName>
        <fullName evidence="1">Uncharacterized protein</fullName>
    </submittedName>
</protein>
<dbReference type="RefSeq" id="WP_190235597.1">
    <property type="nucleotide sequence ID" value="NZ_SSOA01000003.1"/>
</dbReference>
<reference evidence="1 2" key="1">
    <citation type="submission" date="2019-04" db="EMBL/GenBank/DDBJ databases">
        <title>Rhizobium terrae sp. nov., isolated from a paddy soil.</title>
        <authorList>
            <person name="Lin S.-Y."/>
            <person name="Hameed A."/>
            <person name="Huang H.-I."/>
            <person name="Young C.-C."/>
        </authorList>
    </citation>
    <scope>NUCLEOTIDE SEQUENCE [LARGE SCALE GENOMIC DNA]</scope>
    <source>
        <strain evidence="1 2">CC-HIH110</strain>
    </source>
</reference>